<dbReference type="AlphaFoldDB" id="A0A7G8PTH2"/>
<accession>A0A7G8PTH2</accession>
<dbReference type="Proteomes" id="UP000515514">
    <property type="component" value="Chromosome"/>
</dbReference>
<protein>
    <submittedName>
        <fullName evidence="3">DNA-binding response regulator</fullName>
    </submittedName>
</protein>
<evidence type="ECO:0000313" key="4">
    <source>
        <dbReference type="Proteomes" id="UP000515514"/>
    </source>
</evidence>
<dbReference type="Pfam" id="PF04397">
    <property type="entry name" value="LytTR"/>
    <property type="match status" value="1"/>
</dbReference>
<feature type="domain" description="HTH LytTR-type" evidence="2">
    <location>
        <begin position="154"/>
        <end position="257"/>
    </location>
</feature>
<dbReference type="KEGG" id="alti:ALE3EI_1065"/>
<dbReference type="PANTHER" id="PTHR37299">
    <property type="entry name" value="TRANSCRIPTIONAL REGULATOR-RELATED"/>
    <property type="match status" value="1"/>
</dbReference>
<feature type="transmembrane region" description="Helical" evidence="1">
    <location>
        <begin position="109"/>
        <end position="135"/>
    </location>
</feature>
<evidence type="ECO:0000259" key="2">
    <source>
        <dbReference type="PROSITE" id="PS50930"/>
    </source>
</evidence>
<dbReference type="Gene3D" id="2.40.50.1020">
    <property type="entry name" value="LytTr DNA-binding domain"/>
    <property type="match status" value="1"/>
</dbReference>
<keyword evidence="4" id="KW-1185">Reference proteome</keyword>
<sequence length="257" mass="29750">MVSPFFEIKLKKEKLLVLFAATILITAVGKDLLLAEIKDYSFYLSESILFETFWLLFIPILIWLKPFVTSFAKQNKIIIITLLSISHIVLFSIWVFSISLLFFAHTFKFLWLISDTALDHGVSCLLIYGMAILIFQKRKPIPVETKHKLPSEKIMVTHRNRKFLVDIGSILYIRSETPYIALVTSKNTYLYNSSLKAFMLEKASDQFIRIHKSTIVNIGFVTSYRSRHNGDYDVVLNNGTVLRLSRNYSKQFKSVFS</sequence>
<keyword evidence="1" id="KW-0472">Membrane</keyword>
<feature type="transmembrane region" description="Helical" evidence="1">
    <location>
        <begin position="53"/>
        <end position="72"/>
    </location>
</feature>
<organism evidence="3 4">
    <name type="scientific">Constantimarinum furrinae</name>
    <dbReference type="NCBI Taxonomy" id="2562285"/>
    <lineage>
        <taxon>Bacteria</taxon>
        <taxon>Pseudomonadati</taxon>
        <taxon>Bacteroidota</taxon>
        <taxon>Flavobacteriia</taxon>
        <taxon>Flavobacteriales</taxon>
        <taxon>Flavobacteriaceae</taxon>
        <taxon>Altibacter/Constantimarinum group</taxon>
        <taxon>Constantimarinum</taxon>
    </lineage>
</organism>
<keyword evidence="1" id="KW-0812">Transmembrane</keyword>
<dbReference type="GO" id="GO:0000156">
    <property type="term" value="F:phosphorelay response regulator activity"/>
    <property type="evidence" value="ECO:0007669"/>
    <property type="project" value="InterPro"/>
</dbReference>
<dbReference type="SMART" id="SM00850">
    <property type="entry name" value="LytTR"/>
    <property type="match status" value="1"/>
</dbReference>
<dbReference type="GO" id="GO:0003677">
    <property type="term" value="F:DNA binding"/>
    <property type="evidence" value="ECO:0007669"/>
    <property type="project" value="UniProtKB-KW"/>
</dbReference>
<keyword evidence="1" id="KW-1133">Transmembrane helix</keyword>
<proteinExistence type="predicted"/>
<gene>
    <name evidence="3" type="ORF">ALE3EI_1065</name>
</gene>
<dbReference type="EMBL" id="CP052909">
    <property type="protein sequence ID" value="QNJ97638.1"/>
    <property type="molecule type" value="Genomic_DNA"/>
</dbReference>
<name>A0A7G8PTH2_9FLAO</name>
<evidence type="ECO:0000313" key="3">
    <source>
        <dbReference type="EMBL" id="QNJ97638.1"/>
    </source>
</evidence>
<dbReference type="InterPro" id="IPR007492">
    <property type="entry name" value="LytTR_DNA-bd_dom"/>
</dbReference>
<dbReference type="RefSeq" id="WP_186991689.1">
    <property type="nucleotide sequence ID" value="NZ_CP052909.1"/>
</dbReference>
<keyword evidence="3" id="KW-0238">DNA-binding</keyword>
<dbReference type="PROSITE" id="PS50930">
    <property type="entry name" value="HTH_LYTTR"/>
    <property type="match status" value="1"/>
</dbReference>
<dbReference type="InterPro" id="IPR046947">
    <property type="entry name" value="LytR-like"/>
</dbReference>
<reference evidence="3 4" key="1">
    <citation type="submission" date="2020-04" db="EMBL/GenBank/DDBJ databases">
        <title>Genome sequence of Altibacter aquimarinus strain ALE3EI.</title>
        <authorList>
            <person name="Oh H.-M."/>
            <person name="Jang D."/>
        </authorList>
    </citation>
    <scope>NUCLEOTIDE SEQUENCE [LARGE SCALE GENOMIC DNA]</scope>
    <source>
        <strain evidence="3 4">ALE3EI</strain>
    </source>
</reference>
<feature type="transmembrane region" description="Helical" evidence="1">
    <location>
        <begin position="79"/>
        <end position="103"/>
    </location>
</feature>
<evidence type="ECO:0000256" key="1">
    <source>
        <dbReference type="SAM" id="Phobius"/>
    </source>
</evidence>
<dbReference type="PANTHER" id="PTHR37299:SF1">
    <property type="entry name" value="STAGE 0 SPORULATION PROTEIN A HOMOLOG"/>
    <property type="match status" value="1"/>
</dbReference>